<evidence type="ECO:0000313" key="1">
    <source>
        <dbReference type="EMBL" id="KAK8967034.1"/>
    </source>
</evidence>
<gene>
    <name evidence="1" type="ORF">KSP40_PGU008051</name>
</gene>
<accession>A0ABR2MS55</accession>
<dbReference type="EMBL" id="JBBWWR010000005">
    <property type="protein sequence ID" value="KAK8967034.1"/>
    <property type="molecule type" value="Genomic_DNA"/>
</dbReference>
<name>A0ABR2MS55_9ASPA</name>
<organism evidence="1 2">
    <name type="scientific">Platanthera guangdongensis</name>
    <dbReference type="NCBI Taxonomy" id="2320717"/>
    <lineage>
        <taxon>Eukaryota</taxon>
        <taxon>Viridiplantae</taxon>
        <taxon>Streptophyta</taxon>
        <taxon>Embryophyta</taxon>
        <taxon>Tracheophyta</taxon>
        <taxon>Spermatophyta</taxon>
        <taxon>Magnoliopsida</taxon>
        <taxon>Liliopsida</taxon>
        <taxon>Asparagales</taxon>
        <taxon>Orchidaceae</taxon>
        <taxon>Orchidoideae</taxon>
        <taxon>Orchideae</taxon>
        <taxon>Orchidinae</taxon>
        <taxon>Platanthera</taxon>
    </lineage>
</organism>
<evidence type="ECO:0000313" key="2">
    <source>
        <dbReference type="Proteomes" id="UP001412067"/>
    </source>
</evidence>
<protein>
    <submittedName>
        <fullName evidence="1">Uncharacterized protein</fullName>
    </submittedName>
</protein>
<reference evidence="1 2" key="1">
    <citation type="journal article" date="2022" name="Nat. Plants">
        <title>Genomes of leafy and leafless Platanthera orchids illuminate the evolution of mycoheterotrophy.</title>
        <authorList>
            <person name="Li M.H."/>
            <person name="Liu K.W."/>
            <person name="Li Z."/>
            <person name="Lu H.C."/>
            <person name="Ye Q.L."/>
            <person name="Zhang D."/>
            <person name="Wang J.Y."/>
            <person name="Li Y.F."/>
            <person name="Zhong Z.M."/>
            <person name="Liu X."/>
            <person name="Yu X."/>
            <person name="Liu D.K."/>
            <person name="Tu X.D."/>
            <person name="Liu B."/>
            <person name="Hao Y."/>
            <person name="Liao X.Y."/>
            <person name="Jiang Y.T."/>
            <person name="Sun W.H."/>
            <person name="Chen J."/>
            <person name="Chen Y.Q."/>
            <person name="Ai Y."/>
            <person name="Zhai J.W."/>
            <person name="Wu S.S."/>
            <person name="Zhou Z."/>
            <person name="Hsiao Y.Y."/>
            <person name="Wu W.L."/>
            <person name="Chen Y.Y."/>
            <person name="Lin Y.F."/>
            <person name="Hsu J.L."/>
            <person name="Li C.Y."/>
            <person name="Wang Z.W."/>
            <person name="Zhao X."/>
            <person name="Zhong W.Y."/>
            <person name="Ma X.K."/>
            <person name="Ma L."/>
            <person name="Huang J."/>
            <person name="Chen G.Z."/>
            <person name="Huang M.Z."/>
            <person name="Huang L."/>
            <person name="Peng D.H."/>
            <person name="Luo Y.B."/>
            <person name="Zou S.Q."/>
            <person name="Chen S.P."/>
            <person name="Lan S."/>
            <person name="Tsai W.C."/>
            <person name="Van de Peer Y."/>
            <person name="Liu Z.J."/>
        </authorList>
    </citation>
    <scope>NUCLEOTIDE SEQUENCE [LARGE SCALE GENOMIC DNA]</scope>
    <source>
        <strain evidence="1">Lor288</strain>
    </source>
</reference>
<sequence>MLNSCSSANFSAADYLRRLQQRFSISAKDQMTYDKAATIVPFPSSTALSPAAPQAARRGD</sequence>
<comment type="caution">
    <text evidence="1">The sequence shown here is derived from an EMBL/GenBank/DDBJ whole genome shotgun (WGS) entry which is preliminary data.</text>
</comment>
<keyword evidence="2" id="KW-1185">Reference proteome</keyword>
<dbReference type="Proteomes" id="UP001412067">
    <property type="component" value="Unassembled WGS sequence"/>
</dbReference>
<proteinExistence type="predicted"/>